<proteinExistence type="predicted"/>
<keyword evidence="2" id="KW-0808">Transferase</keyword>
<dbReference type="GO" id="GO:0032259">
    <property type="term" value="P:methylation"/>
    <property type="evidence" value="ECO:0007669"/>
    <property type="project" value="UniProtKB-KW"/>
</dbReference>
<name>A0A368W1V0_9BACL</name>
<dbReference type="CDD" id="cd02440">
    <property type="entry name" value="AdoMet_MTases"/>
    <property type="match status" value="1"/>
</dbReference>
<dbReference type="GO" id="GO:0008168">
    <property type="term" value="F:methyltransferase activity"/>
    <property type="evidence" value="ECO:0007669"/>
    <property type="project" value="UniProtKB-KW"/>
</dbReference>
<dbReference type="EMBL" id="QPJD01000006">
    <property type="protein sequence ID" value="RCW48581.1"/>
    <property type="molecule type" value="Genomic_DNA"/>
</dbReference>
<evidence type="ECO:0000313" key="3">
    <source>
        <dbReference type="Proteomes" id="UP000252415"/>
    </source>
</evidence>
<keyword evidence="2" id="KW-0489">Methyltransferase</keyword>
<evidence type="ECO:0000259" key="1">
    <source>
        <dbReference type="Pfam" id="PF13649"/>
    </source>
</evidence>
<dbReference type="InterPro" id="IPR041698">
    <property type="entry name" value="Methyltransf_25"/>
</dbReference>
<gene>
    <name evidence="2" type="ORF">DFP97_106283</name>
</gene>
<dbReference type="Pfam" id="PF13649">
    <property type="entry name" value="Methyltransf_25"/>
    <property type="match status" value="1"/>
</dbReference>
<dbReference type="RefSeq" id="WP_114380168.1">
    <property type="nucleotide sequence ID" value="NZ_QPJD01000006.1"/>
</dbReference>
<dbReference type="SUPFAM" id="SSF53335">
    <property type="entry name" value="S-adenosyl-L-methionine-dependent methyltransferases"/>
    <property type="match status" value="1"/>
</dbReference>
<reference evidence="2 3" key="1">
    <citation type="submission" date="2018-07" db="EMBL/GenBank/DDBJ databases">
        <title>Genomic Encyclopedia of Type Strains, Phase III (KMG-III): the genomes of soil and plant-associated and newly described type strains.</title>
        <authorList>
            <person name="Whitman W."/>
        </authorList>
    </citation>
    <scope>NUCLEOTIDE SEQUENCE [LARGE SCALE GENOMIC DNA]</scope>
    <source>
        <strain evidence="2 3">CECT 7506</strain>
    </source>
</reference>
<dbReference type="AlphaFoldDB" id="A0A368W1V0"/>
<dbReference type="Proteomes" id="UP000252415">
    <property type="component" value="Unassembled WGS sequence"/>
</dbReference>
<comment type="caution">
    <text evidence="2">The sequence shown here is derived from an EMBL/GenBank/DDBJ whole genome shotgun (WGS) entry which is preliminary data.</text>
</comment>
<organism evidence="2 3">
    <name type="scientific">Paenibacillus prosopidis</name>
    <dbReference type="NCBI Taxonomy" id="630520"/>
    <lineage>
        <taxon>Bacteria</taxon>
        <taxon>Bacillati</taxon>
        <taxon>Bacillota</taxon>
        <taxon>Bacilli</taxon>
        <taxon>Bacillales</taxon>
        <taxon>Paenibacillaceae</taxon>
        <taxon>Paenibacillus</taxon>
    </lineage>
</organism>
<evidence type="ECO:0000313" key="2">
    <source>
        <dbReference type="EMBL" id="RCW48581.1"/>
    </source>
</evidence>
<dbReference type="OrthoDB" id="9800454at2"/>
<dbReference type="InterPro" id="IPR029063">
    <property type="entry name" value="SAM-dependent_MTases_sf"/>
</dbReference>
<dbReference type="Gene3D" id="3.40.50.150">
    <property type="entry name" value="Vaccinia Virus protein VP39"/>
    <property type="match status" value="1"/>
</dbReference>
<feature type="domain" description="Methyltransferase" evidence="1">
    <location>
        <begin position="64"/>
        <end position="156"/>
    </location>
</feature>
<protein>
    <submittedName>
        <fullName evidence="2">Methyltransferase family protein</fullName>
    </submittedName>
</protein>
<keyword evidence="3" id="KW-1185">Reference proteome</keyword>
<sequence length="244" mass="27461">MPRGLKERANAPELMDDFSSGGVELREALRHLRLLNRIFAAAAPTIHGVRRLWMEADKPRRLSVLDVGAGSGDVNRQLLQWADAQRIELSITLVDLTEEACEEARQLFRNEPRIQIMRGDLFTLAEACADIVTGTQFVHHFNADELPSVARSMLKASRIGIVINDIHRHWIPWTAVWLTTRVVSSNRYILNDGPLSVAKGFRAADWERLGKALGLTDMYYAWRPLFRYAVVIGKTGSKSISGVE</sequence>
<accession>A0A368W1V0</accession>